<comment type="caution">
    <text evidence="2">The sequence shown here is derived from an EMBL/GenBank/DDBJ whole genome shotgun (WGS) entry which is preliminary data.</text>
</comment>
<dbReference type="Proteomes" id="UP001465976">
    <property type="component" value="Unassembled WGS sequence"/>
</dbReference>
<dbReference type="EMBL" id="JBAHYK010000338">
    <property type="protein sequence ID" value="KAL0575079.1"/>
    <property type="molecule type" value="Genomic_DNA"/>
</dbReference>
<keyword evidence="1" id="KW-1133">Transmembrane helix</keyword>
<protein>
    <submittedName>
        <fullName evidence="2">Uncharacterized protein</fullName>
    </submittedName>
</protein>
<evidence type="ECO:0000256" key="1">
    <source>
        <dbReference type="SAM" id="Phobius"/>
    </source>
</evidence>
<dbReference type="PANTHER" id="PTHR40465">
    <property type="entry name" value="CHROMOSOME 1, WHOLE GENOME SHOTGUN SEQUENCE"/>
    <property type="match status" value="1"/>
</dbReference>
<name>A0ABR3FI79_9AGAR</name>
<gene>
    <name evidence="2" type="ORF">V5O48_006882</name>
</gene>
<keyword evidence="1" id="KW-0812">Transmembrane</keyword>
<organism evidence="2 3">
    <name type="scientific">Marasmius crinis-equi</name>
    <dbReference type="NCBI Taxonomy" id="585013"/>
    <lineage>
        <taxon>Eukaryota</taxon>
        <taxon>Fungi</taxon>
        <taxon>Dikarya</taxon>
        <taxon>Basidiomycota</taxon>
        <taxon>Agaricomycotina</taxon>
        <taxon>Agaricomycetes</taxon>
        <taxon>Agaricomycetidae</taxon>
        <taxon>Agaricales</taxon>
        <taxon>Marasmiineae</taxon>
        <taxon>Marasmiaceae</taxon>
        <taxon>Marasmius</taxon>
    </lineage>
</organism>
<feature type="transmembrane region" description="Helical" evidence="1">
    <location>
        <begin position="72"/>
        <end position="96"/>
    </location>
</feature>
<keyword evidence="1" id="KW-0472">Membrane</keyword>
<accession>A0ABR3FI79</accession>
<keyword evidence="3" id="KW-1185">Reference proteome</keyword>
<dbReference type="PANTHER" id="PTHR40465:SF1">
    <property type="entry name" value="DUF6534 DOMAIN-CONTAINING PROTEIN"/>
    <property type="match status" value="1"/>
</dbReference>
<proteinExistence type="predicted"/>
<feature type="transmembrane region" description="Helical" evidence="1">
    <location>
        <begin position="144"/>
        <end position="161"/>
    </location>
</feature>
<evidence type="ECO:0000313" key="2">
    <source>
        <dbReference type="EMBL" id="KAL0575079.1"/>
    </source>
</evidence>
<evidence type="ECO:0000313" key="3">
    <source>
        <dbReference type="Proteomes" id="UP001465976"/>
    </source>
</evidence>
<reference evidence="2 3" key="1">
    <citation type="submission" date="2024-02" db="EMBL/GenBank/DDBJ databases">
        <title>A draft genome for the cacao thread blight pathogen Marasmius crinis-equi.</title>
        <authorList>
            <person name="Cohen S.P."/>
            <person name="Baruah I.K."/>
            <person name="Amoako-Attah I."/>
            <person name="Bukari Y."/>
            <person name="Meinhardt L.W."/>
            <person name="Bailey B.A."/>
        </authorList>
    </citation>
    <scope>NUCLEOTIDE SEQUENCE [LARGE SCALE GENOMIC DNA]</scope>
    <source>
        <strain evidence="2 3">GH-76</strain>
    </source>
</reference>
<sequence length="194" mass="21666">MDTSPSPESKQALMSTEDLPPEVVAVITAGVKETLATVFIGYSVATTLYGITILQVYLYFKHYPKDHVFVKLLVLAFWTLDTLTSILVAHSLYTYIVLNFGDLLADERIPWSFALENEIVDTITLMAQSYFAYQLLKLWPKAKYFPVAVLMLALAAFALDLKLTVQLFSNLSVEALSERSVYVRANINSPLAST</sequence>
<feature type="transmembrane region" description="Helical" evidence="1">
    <location>
        <begin position="39"/>
        <end position="60"/>
    </location>
</feature>